<dbReference type="PANTHER" id="PTHR11839">
    <property type="entry name" value="UDP/ADP-SUGAR PYROPHOSPHATASE"/>
    <property type="match status" value="1"/>
</dbReference>
<evidence type="ECO:0000256" key="1">
    <source>
        <dbReference type="ARBA" id="ARBA00001946"/>
    </source>
</evidence>
<evidence type="ECO:0000259" key="4">
    <source>
        <dbReference type="PROSITE" id="PS51462"/>
    </source>
</evidence>
<name>A0A5N8XLD0_9ACTN</name>
<dbReference type="OrthoDB" id="4206674at2"/>
<dbReference type="InterPro" id="IPR000086">
    <property type="entry name" value="NUDIX_hydrolase_dom"/>
</dbReference>
<dbReference type="PANTHER" id="PTHR11839:SF18">
    <property type="entry name" value="NUDIX HYDROLASE DOMAIN-CONTAINING PROTEIN"/>
    <property type="match status" value="1"/>
</dbReference>
<feature type="region of interest" description="Disordered" evidence="3">
    <location>
        <begin position="131"/>
        <end position="156"/>
    </location>
</feature>
<dbReference type="SUPFAM" id="SSF55811">
    <property type="entry name" value="Nudix"/>
    <property type="match status" value="1"/>
</dbReference>
<dbReference type="EMBL" id="VJZC01000182">
    <property type="protein sequence ID" value="MPY60054.1"/>
    <property type="molecule type" value="Genomic_DNA"/>
</dbReference>
<feature type="compositionally biased region" description="Basic residues" evidence="3">
    <location>
        <begin position="1"/>
        <end position="14"/>
    </location>
</feature>
<gene>
    <name evidence="5" type="ORF">FNH08_23650</name>
</gene>
<dbReference type="GO" id="GO:0006753">
    <property type="term" value="P:nucleoside phosphate metabolic process"/>
    <property type="evidence" value="ECO:0007669"/>
    <property type="project" value="TreeGrafter"/>
</dbReference>
<keyword evidence="6" id="KW-1185">Reference proteome</keyword>
<organism evidence="5 6">
    <name type="scientific">Streptomyces spongiae</name>
    <dbReference type="NCBI Taxonomy" id="565072"/>
    <lineage>
        <taxon>Bacteria</taxon>
        <taxon>Bacillati</taxon>
        <taxon>Actinomycetota</taxon>
        <taxon>Actinomycetes</taxon>
        <taxon>Kitasatosporales</taxon>
        <taxon>Streptomycetaceae</taxon>
        <taxon>Streptomyces</taxon>
    </lineage>
</organism>
<feature type="domain" description="Nudix hydrolase" evidence="4">
    <location>
        <begin position="97"/>
        <end position="225"/>
    </location>
</feature>
<feature type="region of interest" description="Disordered" evidence="3">
    <location>
        <begin position="1"/>
        <end position="59"/>
    </location>
</feature>
<evidence type="ECO:0000313" key="5">
    <source>
        <dbReference type="EMBL" id="MPY60054.1"/>
    </source>
</evidence>
<dbReference type="Pfam" id="PF00293">
    <property type="entry name" value="NUDIX"/>
    <property type="match status" value="1"/>
</dbReference>
<keyword evidence="2 5" id="KW-0378">Hydrolase</keyword>
<comment type="cofactor">
    <cofactor evidence="1">
        <name>Mg(2+)</name>
        <dbReference type="ChEBI" id="CHEBI:18420"/>
    </cofactor>
</comment>
<reference evidence="5 6" key="1">
    <citation type="submission" date="2019-07" db="EMBL/GenBank/DDBJ databases">
        <title>New species of Amycolatopsis and Streptomyces.</title>
        <authorList>
            <person name="Duangmal K."/>
            <person name="Teo W.F.A."/>
            <person name="Lipun K."/>
        </authorList>
    </citation>
    <scope>NUCLEOTIDE SEQUENCE [LARGE SCALE GENOMIC DNA]</scope>
    <source>
        <strain evidence="5 6">NBRC 106415</strain>
    </source>
</reference>
<dbReference type="InterPro" id="IPR015797">
    <property type="entry name" value="NUDIX_hydrolase-like_dom_sf"/>
</dbReference>
<evidence type="ECO:0000313" key="6">
    <source>
        <dbReference type="Proteomes" id="UP000400924"/>
    </source>
</evidence>
<evidence type="ECO:0000256" key="2">
    <source>
        <dbReference type="ARBA" id="ARBA00022801"/>
    </source>
</evidence>
<dbReference type="Gene3D" id="3.90.79.10">
    <property type="entry name" value="Nucleoside Triphosphate Pyrophosphohydrolase"/>
    <property type="match status" value="1"/>
</dbReference>
<accession>A0A5N8XLD0</accession>
<sequence length="234" mass="26076">MSAKTHRPRARMRSARNDSVRNQCRGPTPRRAHNAPRAPERIVCARAAPSTEEKDMDQRDVWTRHGRRKAWTTPRFTVWEDDVTTPDGRPGRYDWVEAPDSVRVAAFVDGHVLVIEQHHYLAGVTWQLPGGSVDPQDPDSETAGRRELAEETGHHGGRWTDLGSLYPLPGLSPARVHLWQVEEPDAKAPDPEPTEADLIVRRLEPHEAVAAALDGRVACAPSVALLLRSLSSLR</sequence>
<protein>
    <submittedName>
        <fullName evidence="5">NUDIX hydrolase</fullName>
    </submittedName>
</protein>
<dbReference type="Proteomes" id="UP000400924">
    <property type="component" value="Unassembled WGS sequence"/>
</dbReference>
<dbReference type="AlphaFoldDB" id="A0A5N8XLD0"/>
<dbReference type="PROSITE" id="PS51462">
    <property type="entry name" value="NUDIX"/>
    <property type="match status" value="1"/>
</dbReference>
<feature type="compositionally biased region" description="Basic and acidic residues" evidence="3">
    <location>
        <begin position="142"/>
        <end position="154"/>
    </location>
</feature>
<dbReference type="GO" id="GO:0019693">
    <property type="term" value="P:ribose phosphate metabolic process"/>
    <property type="evidence" value="ECO:0007669"/>
    <property type="project" value="TreeGrafter"/>
</dbReference>
<evidence type="ECO:0000256" key="3">
    <source>
        <dbReference type="SAM" id="MobiDB-lite"/>
    </source>
</evidence>
<proteinExistence type="predicted"/>
<comment type="caution">
    <text evidence="5">The sequence shown here is derived from an EMBL/GenBank/DDBJ whole genome shotgun (WGS) entry which is preliminary data.</text>
</comment>
<dbReference type="GO" id="GO:0016787">
    <property type="term" value="F:hydrolase activity"/>
    <property type="evidence" value="ECO:0007669"/>
    <property type="project" value="UniProtKB-KW"/>
</dbReference>